<dbReference type="EMBL" id="CACVAY010000025">
    <property type="protein sequence ID" value="CAA6805204.1"/>
    <property type="molecule type" value="Genomic_DNA"/>
</dbReference>
<sequence>MDQEPKLIVSNKSQPLSSGGKTVYIEIFRLENEKKWALAIDDEIGNTSVWDKTFKSEKAALLDAKKSILEEGINKFIGPEDGKGEWSKNI</sequence>
<accession>A0A6S6SPH0</accession>
<name>A0A6S6SPH0_9GAMM</name>
<gene>
    <name evidence="1" type="ORF">HELGO_WM11752</name>
</gene>
<protein>
    <submittedName>
        <fullName evidence="1">Uncharacterized protein</fullName>
    </submittedName>
</protein>
<organism evidence="1">
    <name type="scientific">uncultured Thiotrichaceae bacterium</name>
    <dbReference type="NCBI Taxonomy" id="298394"/>
    <lineage>
        <taxon>Bacteria</taxon>
        <taxon>Pseudomonadati</taxon>
        <taxon>Pseudomonadota</taxon>
        <taxon>Gammaproteobacteria</taxon>
        <taxon>Thiotrichales</taxon>
        <taxon>Thiotrichaceae</taxon>
        <taxon>environmental samples</taxon>
    </lineage>
</organism>
<evidence type="ECO:0000313" key="1">
    <source>
        <dbReference type="EMBL" id="CAA6805204.1"/>
    </source>
</evidence>
<dbReference type="AlphaFoldDB" id="A0A6S6SPH0"/>
<proteinExistence type="predicted"/>
<reference evidence="1" key="1">
    <citation type="submission" date="2020-01" db="EMBL/GenBank/DDBJ databases">
        <authorList>
            <person name="Meier V. D."/>
            <person name="Meier V D."/>
        </authorList>
    </citation>
    <scope>NUCLEOTIDE SEQUENCE</scope>
    <source>
        <strain evidence="1">HLG_WM_MAG_07</strain>
    </source>
</reference>